<organism evidence="1 2">
    <name type="scientific">Bifidobacterium samirii</name>
    <dbReference type="NCBI Taxonomy" id="2306974"/>
    <lineage>
        <taxon>Bacteria</taxon>
        <taxon>Bacillati</taxon>
        <taxon>Actinomycetota</taxon>
        <taxon>Actinomycetes</taxon>
        <taxon>Bifidobacteriales</taxon>
        <taxon>Bifidobacteriaceae</taxon>
        <taxon>Bifidobacterium</taxon>
    </lineage>
</organism>
<keyword evidence="2" id="KW-1185">Reference proteome</keyword>
<reference evidence="1 2" key="1">
    <citation type="submission" date="2018-09" db="EMBL/GenBank/DDBJ databases">
        <title>Characterization of the phylogenetic diversity of five novel species belonging to the genus Bifidobacterium.</title>
        <authorList>
            <person name="Lugli G.A."/>
            <person name="Duranti S."/>
            <person name="Milani C."/>
        </authorList>
    </citation>
    <scope>NUCLEOTIDE SEQUENCE [LARGE SCALE GENOMIC DNA]</scope>
    <source>
        <strain evidence="1 2">2033B</strain>
    </source>
</reference>
<evidence type="ECO:0000313" key="2">
    <source>
        <dbReference type="Proteomes" id="UP000287470"/>
    </source>
</evidence>
<dbReference type="AlphaFoldDB" id="A0A430FUD5"/>
<dbReference type="Proteomes" id="UP000287470">
    <property type="component" value="Unassembled WGS sequence"/>
</dbReference>
<name>A0A430FUD5_9BIFI</name>
<comment type="caution">
    <text evidence="1">The sequence shown here is derived from an EMBL/GenBank/DDBJ whole genome shotgun (WGS) entry which is preliminary data.</text>
</comment>
<dbReference type="EMBL" id="QXGK01000008">
    <property type="protein sequence ID" value="RSX56748.1"/>
    <property type="molecule type" value="Genomic_DNA"/>
</dbReference>
<sequence>MTVTARMGGVLVGILHGDRSRSDADVYLECQAHGLIQPDMDGVWGLTEEGTRIARLLSRPSHGRHRR</sequence>
<evidence type="ECO:0000313" key="1">
    <source>
        <dbReference type="EMBL" id="RSX56748.1"/>
    </source>
</evidence>
<proteinExistence type="predicted"/>
<gene>
    <name evidence="1" type="ORF">D2E24_1038</name>
</gene>
<accession>A0A430FUD5</accession>
<protein>
    <submittedName>
        <fullName evidence="1">Uncharacterized protein</fullName>
    </submittedName>
</protein>